<sequence length="140" mass="16044">MTDLATQLAMEQEKNRRLQAEVDRLRKAVVTASLEAEKEEEFIVNSFIRRMEQKQKAMAAAAAAKASRTQPALHVQRLAPPHRDSYYEAEMKRLRDDKVALGVRFEQEQESMLNRLMRQFKSTSAKQKRLNRGPVAAVAC</sequence>
<dbReference type="GeneID" id="20815714"/>
<gene>
    <name evidence="2" type="ORF">H257_13718</name>
</gene>
<evidence type="ECO:0000313" key="2">
    <source>
        <dbReference type="EMBL" id="ETV70987.1"/>
    </source>
</evidence>
<dbReference type="Pfam" id="PF09755">
    <property type="entry name" value="DUF2046"/>
    <property type="match status" value="1"/>
</dbReference>
<dbReference type="RefSeq" id="XP_009839650.1">
    <property type="nucleotide sequence ID" value="XM_009841348.1"/>
</dbReference>
<feature type="coiled-coil region" evidence="1">
    <location>
        <begin position="1"/>
        <end position="35"/>
    </location>
</feature>
<organism evidence="2">
    <name type="scientific">Aphanomyces astaci</name>
    <name type="common">Crayfish plague agent</name>
    <dbReference type="NCBI Taxonomy" id="112090"/>
    <lineage>
        <taxon>Eukaryota</taxon>
        <taxon>Sar</taxon>
        <taxon>Stramenopiles</taxon>
        <taxon>Oomycota</taxon>
        <taxon>Saprolegniomycetes</taxon>
        <taxon>Saprolegniales</taxon>
        <taxon>Verrucalvaceae</taxon>
        <taxon>Aphanomyces</taxon>
    </lineage>
</organism>
<protein>
    <submittedName>
        <fullName evidence="2">Uncharacterized protein</fullName>
    </submittedName>
</protein>
<reference evidence="2" key="1">
    <citation type="submission" date="2013-12" db="EMBL/GenBank/DDBJ databases">
        <title>The Genome Sequence of Aphanomyces astaci APO3.</title>
        <authorList>
            <consortium name="The Broad Institute Genomics Platform"/>
            <person name="Russ C."/>
            <person name="Tyler B."/>
            <person name="van West P."/>
            <person name="Dieguez-Uribeondo J."/>
            <person name="Young S.K."/>
            <person name="Zeng Q."/>
            <person name="Gargeya S."/>
            <person name="Fitzgerald M."/>
            <person name="Abouelleil A."/>
            <person name="Alvarado L."/>
            <person name="Chapman S.B."/>
            <person name="Gainer-Dewar J."/>
            <person name="Goldberg J."/>
            <person name="Griggs A."/>
            <person name="Gujja S."/>
            <person name="Hansen M."/>
            <person name="Howarth C."/>
            <person name="Imamovic A."/>
            <person name="Ireland A."/>
            <person name="Larimer J."/>
            <person name="McCowan C."/>
            <person name="Murphy C."/>
            <person name="Pearson M."/>
            <person name="Poon T.W."/>
            <person name="Priest M."/>
            <person name="Roberts A."/>
            <person name="Saif S."/>
            <person name="Shea T."/>
            <person name="Sykes S."/>
            <person name="Wortman J."/>
            <person name="Nusbaum C."/>
            <person name="Birren B."/>
        </authorList>
    </citation>
    <scope>NUCLEOTIDE SEQUENCE [LARGE SCALE GENOMIC DNA]</scope>
    <source>
        <strain evidence="2">APO3</strain>
    </source>
</reference>
<dbReference type="PANTHER" id="PTHR15276">
    <property type="entry name" value="H4 D10S170 PROTEIN-RELATED"/>
    <property type="match status" value="1"/>
</dbReference>
<dbReference type="STRING" id="112090.W4FU47"/>
<evidence type="ECO:0000256" key="1">
    <source>
        <dbReference type="SAM" id="Coils"/>
    </source>
</evidence>
<dbReference type="EMBL" id="KI913163">
    <property type="protein sequence ID" value="ETV70987.1"/>
    <property type="molecule type" value="Genomic_DNA"/>
</dbReference>
<name>W4FU47_APHAT</name>
<proteinExistence type="predicted"/>
<dbReference type="InterPro" id="IPR019152">
    <property type="entry name" value="DUF2046"/>
</dbReference>
<keyword evidence="1" id="KW-0175">Coiled coil</keyword>
<dbReference type="VEuPathDB" id="FungiDB:H257_13718"/>
<dbReference type="AlphaFoldDB" id="W4FU47"/>
<dbReference type="OrthoDB" id="78858at2759"/>
<accession>W4FU47</accession>
<dbReference type="PANTHER" id="PTHR15276:SF0">
    <property type="entry name" value="COILED-COIL DOMAIN-CONTAINING PROTEIN 6"/>
    <property type="match status" value="1"/>
</dbReference>